<dbReference type="PANTHER" id="PTHR38605:SF1">
    <property type="entry name" value="ATPASE"/>
    <property type="match status" value="1"/>
</dbReference>
<dbReference type="Pfam" id="PF04317">
    <property type="entry name" value="DUF463"/>
    <property type="match status" value="1"/>
</dbReference>
<dbReference type="EMBL" id="JBHMEA010000007">
    <property type="protein sequence ID" value="MFB9230587.1"/>
    <property type="molecule type" value="Genomic_DNA"/>
</dbReference>
<dbReference type="Proteomes" id="UP001589683">
    <property type="component" value="Unassembled WGS sequence"/>
</dbReference>
<accession>A0ABV5JAW1</accession>
<gene>
    <name evidence="1" type="ORF">ACFFUT_02155</name>
</gene>
<name>A0ABV5JAW1_9RHOB</name>
<sequence length="471" mass="51890">MGIGDIVESLTRSIENLSADASEALFEPVVRLGVTGLSRAGKTVFITSLIANLLERGRMPQLLGAANGTIRAAYLQPQPDDTVPRFDYETHLGALSSSSPRWPESTRAVSELRLSLRVQSTGFLGVFSGPRTVHLDIVDYPGEWLLDLVLLSKSYEVWSKETLDKIKSRDMAQAYLKQAQAVDPNVALDEPSAQNLAAGFTEYLKAAREAGFSDCTPGRFLLPGELEGSPVLTFAPLNKPERPQRRSLWGEMERRFEAYKSSVIKPFFRDHFSKIDRQVVLVDALGAIHKGPEAVEDMRRAMAEVLMAFRPGKNGFLAQILRGKRVEKILFAATKADHLHHRQHPRLTAIMDALVRDAHDRADFAGAETAAMSIAALRATVEETLDHNGEELDCVRGRLLDGGKQAALYPGELPDDTATLLSPAREGAKEWLDADYKIMSFAPAPMKLKPGEGPPHIRLDKAAQFLFGDKL</sequence>
<comment type="caution">
    <text evidence="1">The sequence shown here is derived from an EMBL/GenBank/DDBJ whole genome shotgun (WGS) entry which is preliminary data.</text>
</comment>
<dbReference type="RefSeq" id="WP_213887522.1">
    <property type="nucleotide sequence ID" value="NZ_JAGFNU010000001.1"/>
</dbReference>
<evidence type="ECO:0000313" key="2">
    <source>
        <dbReference type="Proteomes" id="UP001589683"/>
    </source>
</evidence>
<protein>
    <submittedName>
        <fullName evidence="1">YcjX family protein</fullName>
    </submittedName>
</protein>
<evidence type="ECO:0000313" key="1">
    <source>
        <dbReference type="EMBL" id="MFB9230587.1"/>
    </source>
</evidence>
<keyword evidence="2" id="KW-1185">Reference proteome</keyword>
<dbReference type="PIRSF" id="PIRSF019381">
    <property type="entry name" value="YcjX"/>
    <property type="match status" value="1"/>
</dbReference>
<organism evidence="1 2">
    <name type="scientific">Pseudohalocynthiibacter aestuariivivens</name>
    <dbReference type="NCBI Taxonomy" id="1591409"/>
    <lineage>
        <taxon>Bacteria</taxon>
        <taxon>Pseudomonadati</taxon>
        <taxon>Pseudomonadota</taxon>
        <taxon>Alphaproteobacteria</taxon>
        <taxon>Rhodobacterales</taxon>
        <taxon>Paracoccaceae</taxon>
        <taxon>Pseudohalocynthiibacter</taxon>
    </lineage>
</organism>
<proteinExistence type="predicted"/>
<dbReference type="InterPro" id="IPR007413">
    <property type="entry name" value="YcjX-like"/>
</dbReference>
<dbReference type="PANTHER" id="PTHR38605">
    <property type="entry name" value="ATPASE-RELATED"/>
    <property type="match status" value="1"/>
</dbReference>
<reference evidence="1 2" key="1">
    <citation type="submission" date="2024-09" db="EMBL/GenBank/DDBJ databases">
        <authorList>
            <person name="Sun Q."/>
            <person name="Mori K."/>
        </authorList>
    </citation>
    <scope>NUCLEOTIDE SEQUENCE [LARGE SCALE GENOMIC DNA]</scope>
    <source>
        <strain evidence="1 2">CECT 8726</strain>
    </source>
</reference>